<evidence type="ECO:0000259" key="1">
    <source>
        <dbReference type="Pfam" id="PF24750"/>
    </source>
</evidence>
<organism evidence="2 3">
    <name type="scientific">Arabidopsis arenosa</name>
    <name type="common">Sand rock-cress</name>
    <name type="synonym">Cardaminopsis arenosa</name>
    <dbReference type="NCBI Taxonomy" id="38785"/>
    <lineage>
        <taxon>Eukaryota</taxon>
        <taxon>Viridiplantae</taxon>
        <taxon>Streptophyta</taxon>
        <taxon>Embryophyta</taxon>
        <taxon>Tracheophyta</taxon>
        <taxon>Spermatophyta</taxon>
        <taxon>Magnoliopsida</taxon>
        <taxon>eudicotyledons</taxon>
        <taxon>Gunneridae</taxon>
        <taxon>Pentapetalae</taxon>
        <taxon>rosids</taxon>
        <taxon>malvids</taxon>
        <taxon>Brassicales</taxon>
        <taxon>Brassicaceae</taxon>
        <taxon>Camelineae</taxon>
        <taxon>Arabidopsis</taxon>
    </lineage>
</organism>
<proteinExistence type="predicted"/>
<keyword evidence="3" id="KW-1185">Reference proteome</keyword>
<protein>
    <recommendedName>
        <fullName evidence="1">F-box protein At3g26010-like beta-propeller domain-containing protein</fullName>
    </recommendedName>
</protein>
<reference evidence="2" key="1">
    <citation type="submission" date="2021-01" db="EMBL/GenBank/DDBJ databases">
        <authorList>
            <person name="Bezrukov I."/>
        </authorList>
    </citation>
    <scope>NUCLEOTIDE SEQUENCE</scope>
</reference>
<gene>
    <name evidence="2" type="ORF">AARE701A_LOCUS12917</name>
</gene>
<dbReference type="Pfam" id="PF24750">
    <property type="entry name" value="b-prop_At3g26010-like"/>
    <property type="match status" value="1"/>
</dbReference>
<accession>A0A8S2ADD4</accession>
<sequence length="248" mass="27706">MYIHSQGEVVGYYACKIWGLPRTLGFYISSLIREKFEYEFHHQRQRVKVEAYTDVGLILIRTCLREIHIPGSSTYFVANPISRQCLEIPPPPTNRIFKPAGLATRIQNDVFLASDYDSPLPLRLALPAPERAFFSFVVVLVSPFSRRRSVLLRLSCPSRRSGLAVVDLEQVVARGAKRSFGGCWDCLVFGCLRTVPFSKVVSGRFGLVDFRVSPLQGLVVALTFSPPEAADASPVGKSWIRLSGLGWD</sequence>
<dbReference type="Proteomes" id="UP000682877">
    <property type="component" value="Chromosome 5"/>
</dbReference>
<dbReference type="AlphaFoldDB" id="A0A8S2ADD4"/>
<dbReference type="EMBL" id="LR999455">
    <property type="protein sequence ID" value="CAE6075568.1"/>
    <property type="molecule type" value="Genomic_DNA"/>
</dbReference>
<feature type="domain" description="F-box protein At3g26010-like beta-propeller" evidence="1">
    <location>
        <begin position="4"/>
        <end position="109"/>
    </location>
</feature>
<evidence type="ECO:0000313" key="3">
    <source>
        <dbReference type="Proteomes" id="UP000682877"/>
    </source>
</evidence>
<dbReference type="InterPro" id="IPR056592">
    <property type="entry name" value="Beta-prop_At3g26010-like"/>
</dbReference>
<name>A0A8S2ADD4_ARAAE</name>
<evidence type="ECO:0000313" key="2">
    <source>
        <dbReference type="EMBL" id="CAE6075568.1"/>
    </source>
</evidence>